<evidence type="ECO:0000256" key="1">
    <source>
        <dbReference type="SAM" id="MobiDB-lite"/>
    </source>
</evidence>
<name>S2W2C1_9ACTN</name>
<feature type="region of interest" description="Disordered" evidence="1">
    <location>
        <begin position="19"/>
        <end position="55"/>
    </location>
</feature>
<reference evidence="2 3" key="1">
    <citation type="submission" date="2013-04" db="EMBL/GenBank/DDBJ databases">
        <title>The Genome Sequence of Propionimicrobium lymphophilum ACS-093-V-SCH5.</title>
        <authorList>
            <consortium name="The Broad Institute Genomics Platform"/>
            <person name="Earl A."/>
            <person name="Ward D."/>
            <person name="Feldgarden M."/>
            <person name="Gevers D."/>
            <person name="Saerens B."/>
            <person name="Vaneechoutte M."/>
            <person name="Walker B."/>
            <person name="Young S."/>
            <person name="Zeng Q."/>
            <person name="Gargeya S."/>
            <person name="Fitzgerald M."/>
            <person name="Haas B."/>
            <person name="Abouelleil A."/>
            <person name="Allen A.W."/>
            <person name="Alvarado L."/>
            <person name="Arachchi H.M."/>
            <person name="Berlin A.M."/>
            <person name="Chapman S.B."/>
            <person name="Gainer-Dewar J."/>
            <person name="Goldberg J."/>
            <person name="Griggs A."/>
            <person name="Gujja S."/>
            <person name="Hansen M."/>
            <person name="Howarth C."/>
            <person name="Imamovic A."/>
            <person name="Ireland A."/>
            <person name="Larimer J."/>
            <person name="McCowan C."/>
            <person name="Murphy C."/>
            <person name="Pearson M."/>
            <person name="Poon T.W."/>
            <person name="Priest M."/>
            <person name="Roberts A."/>
            <person name="Saif S."/>
            <person name="Shea T."/>
            <person name="Sisk P."/>
            <person name="Sykes S."/>
            <person name="Wortman J."/>
            <person name="Nusbaum C."/>
            <person name="Birren B."/>
        </authorList>
    </citation>
    <scope>NUCLEOTIDE SEQUENCE [LARGE SCALE GENOMIC DNA]</scope>
    <source>
        <strain evidence="2 3">ACS-093-V-SCH5</strain>
    </source>
</reference>
<dbReference type="STRING" id="883161.HMPREF9306_00823"/>
<dbReference type="HOGENOM" id="CLU_102567_1_0_11"/>
<sequence>MRVDRSSIAANLEAKTSDLPGANELFRKTMGQPAQEQTKKTPAPKQQDQARPKHDEKITVYISSEQLMALEQARLRLKAEFGLRVDRGKLVRAAVALAINDLDERGGEANVVNMLEQEG</sequence>
<proteinExistence type="predicted"/>
<keyword evidence="3" id="KW-1185">Reference proteome</keyword>
<accession>S2W2C1</accession>
<comment type="caution">
    <text evidence="2">The sequence shown here is derived from an EMBL/GenBank/DDBJ whole genome shotgun (WGS) entry which is preliminary data.</text>
</comment>
<dbReference type="Proteomes" id="UP000014417">
    <property type="component" value="Unassembled WGS sequence"/>
</dbReference>
<protein>
    <submittedName>
        <fullName evidence="2">Uncharacterized protein</fullName>
    </submittedName>
</protein>
<gene>
    <name evidence="2" type="ORF">HMPREF9306_00823</name>
</gene>
<dbReference type="EMBL" id="AGZR01000005">
    <property type="protein sequence ID" value="EPD33286.1"/>
    <property type="molecule type" value="Genomic_DNA"/>
</dbReference>
<dbReference type="RefSeq" id="WP_016455661.1">
    <property type="nucleotide sequence ID" value="NZ_KE150269.1"/>
</dbReference>
<evidence type="ECO:0000313" key="3">
    <source>
        <dbReference type="Proteomes" id="UP000014417"/>
    </source>
</evidence>
<evidence type="ECO:0000313" key="2">
    <source>
        <dbReference type="EMBL" id="EPD33286.1"/>
    </source>
</evidence>
<dbReference type="AlphaFoldDB" id="S2W2C1"/>
<dbReference type="PATRIC" id="fig|883161.3.peg.821"/>
<dbReference type="OrthoDB" id="3825678at2"/>
<organism evidence="2 3">
    <name type="scientific">Propionimicrobium lymphophilum ACS-093-V-SCH5</name>
    <dbReference type="NCBI Taxonomy" id="883161"/>
    <lineage>
        <taxon>Bacteria</taxon>
        <taxon>Bacillati</taxon>
        <taxon>Actinomycetota</taxon>
        <taxon>Actinomycetes</taxon>
        <taxon>Propionibacteriales</taxon>
        <taxon>Propionibacteriaceae</taxon>
        <taxon>Propionimicrobium</taxon>
    </lineage>
</organism>